<comment type="pathway">
    <text evidence="2">Bacterial outer membrane biogenesis; LPS core biosynthesis.</text>
</comment>
<dbReference type="RefSeq" id="WP_068908715.1">
    <property type="nucleotide sequence ID" value="NZ_LXEW01000031.1"/>
</dbReference>
<evidence type="ECO:0000256" key="5">
    <source>
        <dbReference type="ARBA" id="ARBA00022679"/>
    </source>
</evidence>
<feature type="domain" description="Glycosyl transferase family 8 C-terminal" evidence="9">
    <location>
        <begin position="269"/>
        <end position="323"/>
    </location>
</feature>
<dbReference type="EC" id="2.4.-.-" evidence="10"/>
<evidence type="ECO:0000259" key="9">
    <source>
        <dbReference type="Pfam" id="PF08437"/>
    </source>
</evidence>
<dbReference type="PATRIC" id="fig|1354272.4.peg.2099"/>
<name>A0A1B7JU71_9GAMM</name>
<evidence type="ECO:0000256" key="4">
    <source>
        <dbReference type="ARBA" id="ARBA00022676"/>
    </source>
</evidence>
<accession>A0A1B7JU71</accession>
<evidence type="ECO:0000256" key="8">
    <source>
        <dbReference type="ARBA" id="ARBA00022985"/>
    </source>
</evidence>
<dbReference type="InterPro" id="IPR013645">
    <property type="entry name" value="Glyco_transf_8N"/>
</dbReference>
<dbReference type="InterPro" id="IPR050748">
    <property type="entry name" value="Glycosyltrans_8_dom-fam"/>
</dbReference>
<dbReference type="SUPFAM" id="SSF53448">
    <property type="entry name" value="Nucleotide-diphospho-sugar transferases"/>
    <property type="match status" value="1"/>
</dbReference>
<comment type="caution">
    <text evidence="10">The sequence shown here is derived from an EMBL/GenBank/DDBJ whole genome shotgun (WGS) entry which is preliminary data.</text>
</comment>
<gene>
    <name evidence="10" type="ORF">M998_2068</name>
</gene>
<evidence type="ECO:0000256" key="6">
    <source>
        <dbReference type="ARBA" id="ARBA00022723"/>
    </source>
</evidence>
<dbReference type="EC" id="2.4.1.58" evidence="10"/>
<evidence type="ECO:0000256" key="1">
    <source>
        <dbReference type="ARBA" id="ARBA00001946"/>
    </source>
</evidence>
<organism evidence="10 11">
    <name type="scientific">Providencia heimbachae ATCC 35613</name>
    <dbReference type="NCBI Taxonomy" id="1354272"/>
    <lineage>
        <taxon>Bacteria</taxon>
        <taxon>Pseudomonadati</taxon>
        <taxon>Pseudomonadota</taxon>
        <taxon>Gammaproteobacteria</taxon>
        <taxon>Enterobacterales</taxon>
        <taxon>Morganellaceae</taxon>
        <taxon>Providencia</taxon>
    </lineage>
</organism>
<keyword evidence="6" id="KW-0479">Metal-binding</keyword>
<dbReference type="Pfam" id="PF08437">
    <property type="entry name" value="Glyco_transf_8C"/>
    <property type="match status" value="1"/>
</dbReference>
<proteinExistence type="inferred from homology"/>
<evidence type="ECO:0000313" key="10">
    <source>
        <dbReference type="EMBL" id="OAT51453.1"/>
    </source>
</evidence>
<dbReference type="GO" id="GO:0008918">
    <property type="term" value="F:lipopolysaccharide 3-alpha-galactosyltransferase activity"/>
    <property type="evidence" value="ECO:0007669"/>
    <property type="project" value="UniProtKB-EC"/>
</dbReference>
<dbReference type="Gene3D" id="3.90.550.10">
    <property type="entry name" value="Spore Coat Polysaccharide Biosynthesis Protein SpsA, Chain A"/>
    <property type="match status" value="1"/>
</dbReference>
<dbReference type="PANTHER" id="PTHR13778:SF64">
    <property type="entry name" value="LIPOPOLYSACCHARIDE 1,2-GLUCOSYLTRANSFERASE"/>
    <property type="match status" value="1"/>
</dbReference>
<dbReference type="GO" id="GO:0008919">
    <property type="term" value="F:lipopolysaccharide glucosyltransferase I activity"/>
    <property type="evidence" value="ECO:0007669"/>
    <property type="project" value="UniProtKB-EC"/>
</dbReference>
<keyword evidence="4 10" id="KW-0328">Glycosyltransferase</keyword>
<keyword evidence="5 10" id="KW-0808">Transferase</keyword>
<evidence type="ECO:0000256" key="7">
    <source>
        <dbReference type="ARBA" id="ARBA00022842"/>
    </source>
</evidence>
<dbReference type="InterPro" id="IPR002495">
    <property type="entry name" value="Glyco_trans_8"/>
</dbReference>
<protein>
    <submittedName>
        <fullName evidence="10">UDP-glucose:(Glucosyl)lipopolysaccharide alpha-1,2-glucosyltransferase</fullName>
        <ecNumber evidence="10">2.4.-.-</ecNumber>
        <ecNumber evidence="10">2.4.1.44</ecNumber>
        <ecNumber evidence="10">2.4.1.58</ecNumber>
    </submittedName>
</protein>
<dbReference type="GO" id="GO:0046872">
    <property type="term" value="F:metal ion binding"/>
    <property type="evidence" value="ECO:0007669"/>
    <property type="project" value="UniProtKB-KW"/>
</dbReference>
<comment type="similarity">
    <text evidence="3">Belongs to the glycosyltransferase 8 family.</text>
</comment>
<dbReference type="EMBL" id="LXEW01000031">
    <property type="protein sequence ID" value="OAT51453.1"/>
    <property type="molecule type" value="Genomic_DNA"/>
</dbReference>
<evidence type="ECO:0000256" key="3">
    <source>
        <dbReference type="ARBA" id="ARBA00006351"/>
    </source>
</evidence>
<dbReference type="PANTHER" id="PTHR13778">
    <property type="entry name" value="GLYCOSYLTRANSFERASE 8 DOMAIN-CONTAINING PROTEIN"/>
    <property type="match status" value="1"/>
</dbReference>
<dbReference type="InterPro" id="IPR029044">
    <property type="entry name" value="Nucleotide-diphossugar_trans"/>
</dbReference>
<keyword evidence="8" id="KW-0448">Lipopolysaccharide biosynthesis</keyword>
<dbReference type="Pfam" id="PF01501">
    <property type="entry name" value="Glyco_transf_8"/>
    <property type="match status" value="1"/>
</dbReference>
<dbReference type="EC" id="2.4.1.44" evidence="10"/>
<evidence type="ECO:0000256" key="2">
    <source>
        <dbReference type="ARBA" id="ARBA00004713"/>
    </source>
</evidence>
<keyword evidence="7" id="KW-0460">Magnesium</keyword>
<comment type="cofactor">
    <cofactor evidence="1">
        <name>Mg(2+)</name>
        <dbReference type="ChEBI" id="CHEBI:18420"/>
    </cofactor>
</comment>
<sequence length="325" mass="38034">MNLIKDKIELGNLSDKADLNIAYGVDKGFLFGSGLSMNSIIINNREMKLKFHLFTDFIDDDFLSKLKILIENKNIGIDVYILNSEELKKLPTSSVWSYATYFRFFIFDHLCHSLSSILYLDADVFCKGKLENYTKIKFNGEYAAVIPDVEYMQSLCDDRLAMPNLKGKYFNAGVIFLNLKAWNGNDFTNKAFNLITHNHTGKRLKYLDQDALNILFDCKNIYLSRDYNCIYTLKNELEKKDYKDYITNETKLIHYTGATKPWHYWAVDYPSSKTFKVAFDHSPWKKDLLVDAVKKVEYQERYKHEFNQGKIIKGINSLIKYKLFK</sequence>
<reference evidence="10 11" key="1">
    <citation type="submission" date="2016-04" db="EMBL/GenBank/DDBJ databases">
        <title>ATOL: Assembling a taxonomically balanced genome-scale reconstruction of the evolutionary history of the Enterobacteriaceae.</title>
        <authorList>
            <person name="Plunkett G.III."/>
            <person name="Neeno-Eckwall E.C."/>
            <person name="Glasner J.D."/>
            <person name="Perna N.T."/>
        </authorList>
    </citation>
    <scope>NUCLEOTIDE SEQUENCE [LARGE SCALE GENOMIC DNA]</scope>
    <source>
        <strain evidence="10 11">ATCC 35613</strain>
    </source>
</reference>
<dbReference type="OrthoDB" id="9807549at2"/>
<evidence type="ECO:0000313" key="11">
    <source>
        <dbReference type="Proteomes" id="UP000078224"/>
    </source>
</evidence>
<keyword evidence="11" id="KW-1185">Reference proteome</keyword>
<dbReference type="CDD" id="cd04194">
    <property type="entry name" value="GT8_A4GalT_like"/>
    <property type="match status" value="1"/>
</dbReference>
<dbReference type="AlphaFoldDB" id="A0A1B7JU71"/>
<dbReference type="Proteomes" id="UP000078224">
    <property type="component" value="Unassembled WGS sequence"/>
</dbReference>